<dbReference type="AlphaFoldDB" id="A0A318NIQ6"/>
<gene>
    <name evidence="1" type="ORF">C7C45_15870</name>
</gene>
<protein>
    <submittedName>
        <fullName evidence="1">Uncharacterized protein</fullName>
    </submittedName>
</protein>
<name>A0A318NIQ6_9ACTN</name>
<dbReference type="RefSeq" id="WP_110564432.1">
    <property type="nucleotide sequence ID" value="NZ_PYBV01000018.1"/>
</dbReference>
<keyword evidence="2" id="KW-1185">Reference proteome</keyword>
<dbReference type="EMBL" id="PYBV01000018">
    <property type="protein sequence ID" value="PYC69741.1"/>
    <property type="molecule type" value="Genomic_DNA"/>
</dbReference>
<comment type="caution">
    <text evidence="1">The sequence shown here is derived from an EMBL/GenBank/DDBJ whole genome shotgun (WGS) entry which is preliminary data.</text>
</comment>
<proteinExistence type="predicted"/>
<accession>A0A318NIQ6</accession>
<sequence length="103" mass="11531">MSRTLSYYLLYRTDQGTVPAGLFVVDASQGEALLWDHRRGTWAYNPGLVTRFLDDYRNVDRYENVDRMRAEQVAQAITGVPALPDETAFHMMLASGAAGCNVD</sequence>
<dbReference type="Proteomes" id="UP000248333">
    <property type="component" value="Unassembled WGS sequence"/>
</dbReference>
<dbReference type="OrthoDB" id="4552270at2"/>
<organism evidence="1 2">
    <name type="scientific">Micromonospora arborensis</name>
    <dbReference type="NCBI Taxonomy" id="2116518"/>
    <lineage>
        <taxon>Bacteria</taxon>
        <taxon>Bacillati</taxon>
        <taxon>Actinomycetota</taxon>
        <taxon>Actinomycetes</taxon>
        <taxon>Micromonosporales</taxon>
        <taxon>Micromonosporaceae</taxon>
        <taxon>Micromonospora</taxon>
    </lineage>
</organism>
<evidence type="ECO:0000313" key="1">
    <source>
        <dbReference type="EMBL" id="PYC69741.1"/>
    </source>
</evidence>
<evidence type="ECO:0000313" key="2">
    <source>
        <dbReference type="Proteomes" id="UP000248333"/>
    </source>
</evidence>
<reference evidence="1 2" key="1">
    <citation type="submission" date="2018-03" db="EMBL/GenBank/DDBJ databases">
        <title>Bioinformatic expansion and discovery of thiopeptide antibiotics.</title>
        <authorList>
            <person name="Schwalen C.J."/>
            <person name="Hudson G.A."/>
            <person name="Mitchell D.A."/>
        </authorList>
    </citation>
    <scope>NUCLEOTIDE SEQUENCE [LARGE SCALE GENOMIC DNA]</scope>
    <source>
        <strain evidence="1 2">NRRL 8041</strain>
    </source>
</reference>